<dbReference type="GO" id="GO:0004252">
    <property type="term" value="F:serine-type endopeptidase activity"/>
    <property type="evidence" value="ECO:0007669"/>
    <property type="project" value="InterPro"/>
</dbReference>
<evidence type="ECO:0000256" key="3">
    <source>
        <dbReference type="ARBA" id="ARBA00022801"/>
    </source>
</evidence>
<evidence type="ECO:0000313" key="11">
    <source>
        <dbReference type="EMBL" id="KAK9937719.1"/>
    </source>
</evidence>
<dbReference type="PROSITE" id="PS00761">
    <property type="entry name" value="SPASE_I_3"/>
    <property type="match status" value="1"/>
</dbReference>
<comment type="similarity">
    <text evidence="6">Belongs to the peptidase S26 family. IMP1 subfamily.</text>
</comment>
<dbReference type="PRINTS" id="PR00727">
    <property type="entry name" value="LEADERPTASE"/>
</dbReference>
<evidence type="ECO:0000256" key="1">
    <source>
        <dbReference type="ARBA" id="ARBA00004273"/>
    </source>
</evidence>
<dbReference type="Gene3D" id="2.10.109.10">
    <property type="entry name" value="Umud Fragment, subunit A"/>
    <property type="match status" value="1"/>
</dbReference>
<protein>
    <recommendedName>
        <fullName evidence="10">Peptidase S26 domain-containing protein</fullName>
    </recommendedName>
</protein>
<dbReference type="InterPro" id="IPR000223">
    <property type="entry name" value="Pept_S26A_signal_pept_1"/>
</dbReference>
<name>A0AAW1XME6_RUBAR</name>
<keyword evidence="4" id="KW-0496">Mitochondrion</keyword>
<comment type="function">
    <text evidence="7">Catalyzes the removal of transit peptides required for the targeting of proteins from the mitochondrial matrix, across the inner membrane, into the inter-membrane space.</text>
</comment>
<dbReference type="GO" id="GO:0006627">
    <property type="term" value="P:protein processing involved in protein targeting to mitochondrion"/>
    <property type="evidence" value="ECO:0007669"/>
    <property type="project" value="TreeGrafter"/>
</dbReference>
<feature type="domain" description="Peptidase S26" evidence="10">
    <location>
        <begin position="16"/>
        <end position="100"/>
    </location>
</feature>
<keyword evidence="5" id="KW-0472">Membrane</keyword>
<evidence type="ECO:0000256" key="8">
    <source>
        <dbReference type="ARBA" id="ARBA00064368"/>
    </source>
</evidence>
<keyword evidence="12" id="KW-1185">Reference proteome</keyword>
<dbReference type="NCBIfam" id="TIGR02227">
    <property type="entry name" value="sigpep_I_bact"/>
    <property type="match status" value="1"/>
</dbReference>
<sequence length="161" mass="18217">MRQWRRVANEAMQFSVTLAKFIGLLHVTDAYLFSSTPVYGTSMLPTFNFRGDVVLTERLSHRFGRVVPGDVVMLRAPYDPNKMVAKRVLGMEGDKVTFVDSASTLHYQKTTVVPKGHVWIQGDNTYDSFDSRSYGPVPYGLIQGRAFFRVWPPNGFGFVDD</sequence>
<proteinExistence type="inferred from homology"/>
<evidence type="ECO:0000256" key="9">
    <source>
        <dbReference type="PIRSR" id="PIRSR600223-1"/>
    </source>
</evidence>
<dbReference type="Proteomes" id="UP001457282">
    <property type="component" value="Unassembled WGS sequence"/>
</dbReference>
<evidence type="ECO:0000256" key="4">
    <source>
        <dbReference type="ARBA" id="ARBA00023128"/>
    </source>
</evidence>
<dbReference type="PANTHER" id="PTHR12383:SF16">
    <property type="entry name" value="MITOCHONDRIAL INNER MEMBRANE PROTEASE SUBUNIT 1"/>
    <property type="match status" value="1"/>
</dbReference>
<keyword evidence="2" id="KW-0999">Mitochondrion inner membrane</keyword>
<evidence type="ECO:0000256" key="5">
    <source>
        <dbReference type="ARBA" id="ARBA00023136"/>
    </source>
</evidence>
<dbReference type="EMBL" id="JBEDUW010000003">
    <property type="protein sequence ID" value="KAK9937719.1"/>
    <property type="molecule type" value="Genomic_DNA"/>
</dbReference>
<dbReference type="InterPro" id="IPR019533">
    <property type="entry name" value="Peptidase_S26"/>
</dbReference>
<dbReference type="Pfam" id="PF10502">
    <property type="entry name" value="Peptidase_S26"/>
    <property type="match status" value="2"/>
</dbReference>
<feature type="active site" evidence="9">
    <location>
        <position position="86"/>
    </location>
</feature>
<evidence type="ECO:0000256" key="2">
    <source>
        <dbReference type="ARBA" id="ARBA00022792"/>
    </source>
</evidence>
<comment type="subcellular location">
    <subcellularLocation>
        <location evidence="1">Mitochondrion inner membrane</location>
    </subcellularLocation>
</comment>
<evidence type="ECO:0000256" key="7">
    <source>
        <dbReference type="ARBA" id="ARBA00054895"/>
    </source>
</evidence>
<dbReference type="InterPro" id="IPR019758">
    <property type="entry name" value="Pept_S26A_signal_pept_1_CS"/>
</dbReference>
<feature type="active site" evidence="9">
    <location>
        <position position="42"/>
    </location>
</feature>
<dbReference type="InterPro" id="IPR036286">
    <property type="entry name" value="LexA/Signal_pep-like_sf"/>
</dbReference>
<organism evidence="11 12">
    <name type="scientific">Rubus argutus</name>
    <name type="common">Southern blackberry</name>
    <dbReference type="NCBI Taxonomy" id="59490"/>
    <lineage>
        <taxon>Eukaryota</taxon>
        <taxon>Viridiplantae</taxon>
        <taxon>Streptophyta</taxon>
        <taxon>Embryophyta</taxon>
        <taxon>Tracheophyta</taxon>
        <taxon>Spermatophyta</taxon>
        <taxon>Magnoliopsida</taxon>
        <taxon>eudicotyledons</taxon>
        <taxon>Gunneridae</taxon>
        <taxon>Pentapetalae</taxon>
        <taxon>rosids</taxon>
        <taxon>fabids</taxon>
        <taxon>Rosales</taxon>
        <taxon>Rosaceae</taxon>
        <taxon>Rosoideae</taxon>
        <taxon>Rosoideae incertae sedis</taxon>
        <taxon>Rubus</taxon>
    </lineage>
</organism>
<dbReference type="AlphaFoldDB" id="A0AAW1XME6"/>
<gene>
    <name evidence="11" type="ORF">M0R45_014491</name>
</gene>
<dbReference type="FunFam" id="2.10.109.10:FF:000014">
    <property type="entry name" value="Inner membrane protease subunit 1"/>
    <property type="match status" value="1"/>
</dbReference>
<evidence type="ECO:0000313" key="12">
    <source>
        <dbReference type="Proteomes" id="UP001457282"/>
    </source>
</evidence>
<dbReference type="GO" id="GO:0042720">
    <property type="term" value="C:mitochondrial inner membrane peptidase complex"/>
    <property type="evidence" value="ECO:0007669"/>
    <property type="project" value="TreeGrafter"/>
</dbReference>
<accession>A0AAW1XME6</accession>
<dbReference type="InterPro" id="IPR052064">
    <property type="entry name" value="Mito_IMP1_subunit"/>
</dbReference>
<evidence type="ECO:0000256" key="6">
    <source>
        <dbReference type="ARBA" id="ARBA00038445"/>
    </source>
</evidence>
<dbReference type="CDD" id="cd06530">
    <property type="entry name" value="S26_SPase_I"/>
    <property type="match status" value="1"/>
</dbReference>
<dbReference type="SUPFAM" id="SSF51306">
    <property type="entry name" value="LexA/Signal peptidase"/>
    <property type="match status" value="1"/>
</dbReference>
<comment type="caution">
    <text evidence="11">The sequence shown here is derived from an EMBL/GenBank/DDBJ whole genome shotgun (WGS) entry which is preliminary data.</text>
</comment>
<dbReference type="GO" id="GO:0006465">
    <property type="term" value="P:signal peptide processing"/>
    <property type="evidence" value="ECO:0007669"/>
    <property type="project" value="InterPro"/>
</dbReference>
<reference evidence="11 12" key="1">
    <citation type="journal article" date="2023" name="G3 (Bethesda)">
        <title>A chromosome-length genome assembly and annotation of blackberry (Rubus argutus, cv. 'Hillquist').</title>
        <authorList>
            <person name="Bruna T."/>
            <person name="Aryal R."/>
            <person name="Dudchenko O."/>
            <person name="Sargent D.J."/>
            <person name="Mead D."/>
            <person name="Buti M."/>
            <person name="Cavallini A."/>
            <person name="Hytonen T."/>
            <person name="Andres J."/>
            <person name="Pham M."/>
            <person name="Weisz D."/>
            <person name="Mascagni F."/>
            <person name="Usai G."/>
            <person name="Natali L."/>
            <person name="Bassil N."/>
            <person name="Fernandez G.E."/>
            <person name="Lomsadze A."/>
            <person name="Armour M."/>
            <person name="Olukolu B."/>
            <person name="Poorten T."/>
            <person name="Britton C."/>
            <person name="Davik J."/>
            <person name="Ashrafi H."/>
            <person name="Aiden E.L."/>
            <person name="Borodovsky M."/>
            <person name="Worthington M."/>
        </authorList>
    </citation>
    <scope>NUCLEOTIDE SEQUENCE [LARGE SCALE GENOMIC DNA]</scope>
    <source>
        <strain evidence="11">PI 553951</strain>
    </source>
</reference>
<keyword evidence="3" id="KW-0378">Hydrolase</keyword>
<dbReference type="PANTHER" id="PTHR12383">
    <property type="entry name" value="PROTEASE FAMILY S26 MITOCHONDRIAL INNER MEMBRANE PROTEASE-RELATED"/>
    <property type="match status" value="1"/>
</dbReference>
<feature type="domain" description="Peptidase S26" evidence="10">
    <location>
        <begin position="103"/>
        <end position="151"/>
    </location>
</feature>
<evidence type="ECO:0000259" key="10">
    <source>
        <dbReference type="Pfam" id="PF10502"/>
    </source>
</evidence>
<comment type="subunit">
    <text evidence="8">Heterodimer of 2 subunits, IMP1A/B and IMP12.</text>
</comment>